<feature type="binding site" evidence="15">
    <location>
        <position position="146"/>
    </location>
    <ligand>
        <name>substrate</name>
    </ligand>
</feature>
<dbReference type="CDD" id="cd10839">
    <property type="entry name" value="cpPDZ1_DegP-like"/>
    <property type="match status" value="1"/>
</dbReference>
<keyword evidence="20" id="KW-1185">Reference proteome</keyword>
<dbReference type="NCBIfam" id="TIGR02037">
    <property type="entry name" value="degP_htrA_DO"/>
    <property type="match status" value="1"/>
</dbReference>
<gene>
    <name evidence="19" type="ORF">DESPIGER_0612</name>
</gene>
<feature type="binding site" evidence="15">
    <location>
        <begin position="236"/>
        <end position="240"/>
    </location>
    <ligand>
        <name>substrate</name>
    </ligand>
</feature>
<comment type="subcellular location">
    <subcellularLocation>
        <location evidence="2">Periplasm</location>
    </subcellularLocation>
</comment>
<feature type="binding site" evidence="15">
    <location>
        <position position="47"/>
    </location>
    <ligand>
        <name>substrate</name>
    </ligand>
</feature>
<dbReference type="GO" id="GO:0004252">
    <property type="term" value="F:serine-type endopeptidase activity"/>
    <property type="evidence" value="ECO:0007669"/>
    <property type="project" value="InterPro"/>
</dbReference>
<keyword evidence="7 17" id="KW-0732">Signal</keyword>
<feature type="active site" description="Charge relay system" evidence="14">
    <location>
        <position position="112"/>
    </location>
</feature>
<feature type="active site" description="Charge relay system" evidence="14">
    <location>
        <position position="146"/>
    </location>
</feature>
<sequence>MRIKHFLPAVLALVLFTAAQFAQAASLPEFSELAAKCGPAVVNISAERTSPAAAGPEEFFGEMFRGMPPGADRFFEFFGGPNARGKRPPQKQMSRGSGFIISPDGYIVTNYHVVADGDSIQVTLDESNGKTAPLTATVVGTDEDTDLALLKVDAKKDLPFLKFGDSDALLVGEWLLAIGNPFALDHTVTAGILSAKNRNIHAGPFDNFLQTDASINPGNSGGPLLNMKGEVIGINTAIIASGQGIGFAIPSNMAAGIVEQIKSGKKVSRGWIGVTIQDVDENTAKALGMEHPAGALVASVLDGEPAAKAGIEAGDVITKVNGKGVEDASALLRAIAAHKPGTAVTLAVWRNGKAVELNVTLGDRQAGVNGGKPSEAGQKQQNQGQLGLTVRPLKDEERRELKLDGKGGLLVLDVDSSKPAAEAGVRPGDVIIKANRQTVSSPEDLSKIVTGEGSKRGAVMLQINRRGENIFRAVPVTGGK</sequence>
<dbReference type="RefSeq" id="WP_072332934.1">
    <property type="nucleotide sequence ID" value="NZ_DBGALU010000012.1"/>
</dbReference>
<evidence type="ECO:0000256" key="17">
    <source>
        <dbReference type="SAM" id="SignalP"/>
    </source>
</evidence>
<dbReference type="InterPro" id="IPR036034">
    <property type="entry name" value="PDZ_sf"/>
</dbReference>
<evidence type="ECO:0000256" key="1">
    <source>
        <dbReference type="ARBA" id="ARBA00001772"/>
    </source>
</evidence>
<keyword evidence="9" id="KW-0574">Periplasm</keyword>
<feature type="binding site" evidence="15">
    <location>
        <begin position="218"/>
        <end position="220"/>
    </location>
    <ligand>
        <name>substrate</name>
    </ligand>
</feature>
<dbReference type="InterPro" id="IPR001940">
    <property type="entry name" value="Peptidase_S1C"/>
</dbReference>
<keyword evidence="12" id="KW-0346">Stress response</keyword>
<dbReference type="PANTHER" id="PTHR22939:SF130">
    <property type="entry name" value="PERIPLASMIC SERINE ENDOPROTEASE DEGP-LIKE-RELATED"/>
    <property type="match status" value="1"/>
</dbReference>
<evidence type="ECO:0000256" key="14">
    <source>
        <dbReference type="PIRSR" id="PIRSR611782-1"/>
    </source>
</evidence>
<dbReference type="OrthoDB" id="9758917at2"/>
<dbReference type="Proteomes" id="UP000186323">
    <property type="component" value="Chromosome I"/>
</dbReference>
<feature type="active site" description="Charge relay system" evidence="14">
    <location>
        <position position="220"/>
    </location>
</feature>
<feature type="region of interest" description="Disordered" evidence="16">
    <location>
        <begin position="365"/>
        <end position="385"/>
    </location>
</feature>
<reference evidence="20" key="1">
    <citation type="submission" date="2016-10" db="EMBL/GenBank/DDBJ databases">
        <authorList>
            <person name="Wegmann U."/>
        </authorList>
    </citation>
    <scope>NUCLEOTIDE SEQUENCE [LARGE SCALE GENOMIC DNA]</scope>
</reference>
<dbReference type="SUPFAM" id="SSF50494">
    <property type="entry name" value="Trypsin-like serine proteases"/>
    <property type="match status" value="1"/>
</dbReference>
<proteinExistence type="inferred from homology"/>
<evidence type="ECO:0000256" key="16">
    <source>
        <dbReference type="SAM" id="MobiDB-lite"/>
    </source>
</evidence>
<dbReference type="GO" id="GO:0042597">
    <property type="term" value="C:periplasmic space"/>
    <property type="evidence" value="ECO:0007669"/>
    <property type="project" value="TreeGrafter"/>
</dbReference>
<evidence type="ECO:0000256" key="15">
    <source>
        <dbReference type="PIRSR" id="PIRSR611782-2"/>
    </source>
</evidence>
<evidence type="ECO:0000256" key="8">
    <source>
        <dbReference type="ARBA" id="ARBA00022737"/>
    </source>
</evidence>
<accession>A0A1K1LCR3</accession>
<name>A0A1K1LCR3_9BACT</name>
<evidence type="ECO:0000256" key="7">
    <source>
        <dbReference type="ARBA" id="ARBA00022729"/>
    </source>
</evidence>
<dbReference type="GO" id="GO:0006515">
    <property type="term" value="P:protein quality control for misfolded or incompletely synthesized proteins"/>
    <property type="evidence" value="ECO:0007669"/>
    <property type="project" value="TreeGrafter"/>
</dbReference>
<evidence type="ECO:0000256" key="3">
    <source>
        <dbReference type="ARBA" id="ARBA00010541"/>
    </source>
</evidence>
<dbReference type="PRINTS" id="PR00834">
    <property type="entry name" value="PROTEASES2C"/>
</dbReference>
<comment type="catalytic activity">
    <reaction evidence="1">
        <text>Acts on substrates that are at least partially unfolded. The cleavage site P1 residue is normally between a pair of hydrophobic residues, such as Val-|-Val.</text>
        <dbReference type="EC" id="3.4.21.107"/>
    </reaction>
</comment>
<dbReference type="KEGG" id="dpg:DESPIGER_0612"/>
<keyword evidence="11" id="KW-0720">Serine protease</keyword>
<feature type="chain" id="PRO_5039449369" description="Probable periplasmic serine endoprotease DegP-like" evidence="17">
    <location>
        <begin position="25"/>
        <end position="480"/>
    </location>
</feature>
<evidence type="ECO:0000256" key="13">
    <source>
        <dbReference type="ARBA" id="ARBA00032850"/>
    </source>
</evidence>
<dbReference type="PROSITE" id="PS50106">
    <property type="entry name" value="PDZ"/>
    <property type="match status" value="2"/>
</dbReference>
<dbReference type="InterPro" id="IPR009003">
    <property type="entry name" value="Peptidase_S1_PA"/>
</dbReference>
<dbReference type="InterPro" id="IPR001478">
    <property type="entry name" value="PDZ"/>
</dbReference>
<evidence type="ECO:0000256" key="4">
    <source>
        <dbReference type="ARBA" id="ARBA00013035"/>
    </source>
</evidence>
<evidence type="ECO:0000256" key="12">
    <source>
        <dbReference type="ARBA" id="ARBA00023016"/>
    </source>
</evidence>
<dbReference type="Gene3D" id="2.30.42.10">
    <property type="match status" value="2"/>
</dbReference>
<dbReference type="EC" id="3.4.21.107" evidence="4"/>
<keyword evidence="10" id="KW-0378">Hydrolase</keyword>
<dbReference type="Gene3D" id="2.40.10.120">
    <property type="match status" value="1"/>
</dbReference>
<evidence type="ECO:0000256" key="5">
    <source>
        <dbReference type="ARBA" id="ARBA00013958"/>
    </source>
</evidence>
<evidence type="ECO:0000256" key="9">
    <source>
        <dbReference type="ARBA" id="ARBA00022764"/>
    </source>
</evidence>
<dbReference type="PANTHER" id="PTHR22939">
    <property type="entry name" value="SERINE PROTEASE FAMILY S1C HTRA-RELATED"/>
    <property type="match status" value="1"/>
</dbReference>
<dbReference type="InterPro" id="IPR011782">
    <property type="entry name" value="Pept_S1C_Do"/>
</dbReference>
<feature type="binding site" evidence="15">
    <location>
        <position position="112"/>
    </location>
    <ligand>
        <name>substrate</name>
    </ligand>
</feature>
<evidence type="ECO:0000259" key="18">
    <source>
        <dbReference type="PROSITE" id="PS50106"/>
    </source>
</evidence>
<keyword evidence="6 19" id="KW-0645">Protease</keyword>
<dbReference type="Pfam" id="PF13365">
    <property type="entry name" value="Trypsin_2"/>
    <property type="match status" value="1"/>
</dbReference>
<dbReference type="AlphaFoldDB" id="A0A1K1LCR3"/>
<evidence type="ECO:0000256" key="6">
    <source>
        <dbReference type="ARBA" id="ARBA00022670"/>
    </source>
</evidence>
<evidence type="ECO:0000256" key="2">
    <source>
        <dbReference type="ARBA" id="ARBA00004418"/>
    </source>
</evidence>
<comment type="similarity">
    <text evidence="3">Belongs to the peptidase S1C family.</text>
</comment>
<feature type="domain" description="PDZ" evidence="18">
    <location>
        <begin position="375"/>
        <end position="441"/>
    </location>
</feature>
<evidence type="ECO:0000313" key="19">
    <source>
        <dbReference type="EMBL" id="SFV72496.1"/>
    </source>
</evidence>
<dbReference type="SMART" id="SM00228">
    <property type="entry name" value="PDZ"/>
    <property type="match status" value="2"/>
</dbReference>
<protein>
    <recommendedName>
        <fullName evidence="5">Probable periplasmic serine endoprotease DegP-like</fullName>
        <ecNumber evidence="4">3.4.21.107</ecNumber>
    </recommendedName>
    <alternativeName>
        <fullName evidence="13">Protease Do</fullName>
    </alternativeName>
</protein>
<evidence type="ECO:0000256" key="11">
    <source>
        <dbReference type="ARBA" id="ARBA00022825"/>
    </source>
</evidence>
<feature type="signal peptide" evidence="17">
    <location>
        <begin position="1"/>
        <end position="24"/>
    </location>
</feature>
<keyword evidence="8" id="KW-0677">Repeat</keyword>
<evidence type="ECO:0000313" key="20">
    <source>
        <dbReference type="Proteomes" id="UP000186323"/>
    </source>
</evidence>
<dbReference type="Pfam" id="PF13180">
    <property type="entry name" value="PDZ_2"/>
    <property type="match status" value="2"/>
</dbReference>
<feature type="domain" description="PDZ" evidence="18">
    <location>
        <begin position="257"/>
        <end position="352"/>
    </location>
</feature>
<dbReference type="SUPFAM" id="SSF50156">
    <property type="entry name" value="PDZ domain-like"/>
    <property type="match status" value="2"/>
</dbReference>
<dbReference type="EMBL" id="LT630450">
    <property type="protein sequence ID" value="SFV72496.1"/>
    <property type="molecule type" value="Genomic_DNA"/>
</dbReference>
<evidence type="ECO:0000256" key="10">
    <source>
        <dbReference type="ARBA" id="ARBA00022801"/>
    </source>
</evidence>
<organism evidence="19 20">
    <name type="scientific">Desulfovibrio piger</name>
    <dbReference type="NCBI Taxonomy" id="901"/>
    <lineage>
        <taxon>Bacteria</taxon>
        <taxon>Pseudomonadati</taxon>
        <taxon>Thermodesulfobacteriota</taxon>
        <taxon>Desulfovibrionia</taxon>
        <taxon>Desulfovibrionales</taxon>
        <taxon>Desulfovibrionaceae</taxon>
        <taxon>Desulfovibrio</taxon>
    </lineage>
</organism>